<feature type="region of interest" description="Disordered" evidence="1">
    <location>
        <begin position="1"/>
        <end position="87"/>
    </location>
</feature>
<comment type="caution">
    <text evidence="4">The sequence shown here is derived from an EMBL/GenBank/DDBJ whole genome shotgun (WGS) entry which is preliminary data.</text>
</comment>
<keyword evidence="2" id="KW-0812">Transmembrane</keyword>
<protein>
    <submittedName>
        <fullName evidence="4">Suppressor of loss of ypt1</fullName>
    </submittedName>
</protein>
<gene>
    <name evidence="4" type="primary">SLY41_2</name>
    <name evidence="4" type="ORF">BGW38_007598</name>
</gene>
<keyword evidence="2" id="KW-0472">Membrane</keyword>
<dbReference type="Proteomes" id="UP000780801">
    <property type="component" value="Unassembled WGS sequence"/>
</dbReference>
<evidence type="ECO:0000256" key="1">
    <source>
        <dbReference type="SAM" id="MobiDB-lite"/>
    </source>
</evidence>
<dbReference type="AlphaFoldDB" id="A0A9P6FMB3"/>
<evidence type="ECO:0000313" key="5">
    <source>
        <dbReference type="Proteomes" id="UP000780801"/>
    </source>
</evidence>
<name>A0A9P6FMB3_9FUNG</name>
<dbReference type="EMBL" id="JAABOA010005027">
    <property type="protein sequence ID" value="KAF9577295.1"/>
    <property type="molecule type" value="Genomic_DNA"/>
</dbReference>
<feature type="transmembrane region" description="Helical" evidence="2">
    <location>
        <begin position="237"/>
        <end position="257"/>
    </location>
</feature>
<keyword evidence="2" id="KW-1133">Transmembrane helix</keyword>
<feature type="compositionally biased region" description="Low complexity" evidence="1">
    <location>
        <begin position="36"/>
        <end position="51"/>
    </location>
</feature>
<dbReference type="InterPro" id="IPR004853">
    <property type="entry name" value="Sugar_P_trans_dom"/>
</dbReference>
<organism evidence="4 5">
    <name type="scientific">Lunasporangiospora selenospora</name>
    <dbReference type="NCBI Taxonomy" id="979761"/>
    <lineage>
        <taxon>Eukaryota</taxon>
        <taxon>Fungi</taxon>
        <taxon>Fungi incertae sedis</taxon>
        <taxon>Mucoromycota</taxon>
        <taxon>Mortierellomycotina</taxon>
        <taxon>Mortierellomycetes</taxon>
        <taxon>Mortierellales</taxon>
        <taxon>Mortierellaceae</taxon>
        <taxon>Lunasporangiospora</taxon>
    </lineage>
</organism>
<dbReference type="Pfam" id="PF03151">
    <property type="entry name" value="TPT"/>
    <property type="match status" value="1"/>
</dbReference>
<accession>A0A9P6FMB3</accession>
<feature type="non-terminal residue" evidence="4">
    <location>
        <position position="305"/>
    </location>
</feature>
<proteinExistence type="predicted"/>
<evidence type="ECO:0000259" key="3">
    <source>
        <dbReference type="Pfam" id="PF03151"/>
    </source>
</evidence>
<dbReference type="OrthoDB" id="1588579at2759"/>
<evidence type="ECO:0000313" key="4">
    <source>
        <dbReference type="EMBL" id="KAF9577295.1"/>
    </source>
</evidence>
<feature type="compositionally biased region" description="Low complexity" evidence="1">
    <location>
        <begin position="1"/>
        <end position="26"/>
    </location>
</feature>
<evidence type="ECO:0000256" key="2">
    <source>
        <dbReference type="SAM" id="Phobius"/>
    </source>
</evidence>
<reference evidence="4" key="1">
    <citation type="journal article" date="2020" name="Fungal Divers.">
        <title>Resolving the Mortierellaceae phylogeny through synthesis of multi-gene phylogenetics and phylogenomics.</title>
        <authorList>
            <person name="Vandepol N."/>
            <person name="Liber J."/>
            <person name="Desiro A."/>
            <person name="Na H."/>
            <person name="Kennedy M."/>
            <person name="Barry K."/>
            <person name="Grigoriev I.V."/>
            <person name="Miller A.N."/>
            <person name="O'Donnell K."/>
            <person name="Stajich J.E."/>
            <person name="Bonito G."/>
        </authorList>
    </citation>
    <scope>NUCLEOTIDE SEQUENCE</scope>
    <source>
        <strain evidence="4">KOD1015</strain>
    </source>
</reference>
<sequence>LSSAAPSSSSTPTSQSPSTIASSSSSLRFPAPGSLSSSTTTTTTTTTSTTTRAPLFSTGLQQQHAQPIYPGQRSVSPSLSNGSPAPLRSSAALGPALYGSPSSTAPTSASIASTAVYNAPVQTSGTATMSTSQFTGAGIYNMGGAGPGSGGLGGRGGAFQAQQYNEHAQYQQELFYEDEREQLKKNARPAFNGSAPFLNKALHSAQQLPLICLLWYLSSAVTNNIGKQIMNQFRYPVTLTFVQFVFVSLFCFFLGMAPGSTTRIQRPTRAIVQMTAPLVGFQVVGHVFSSIAISRVPLSVVHTIK</sequence>
<feature type="domain" description="Sugar phosphate transporter" evidence="3">
    <location>
        <begin position="208"/>
        <end position="305"/>
    </location>
</feature>
<feature type="non-terminal residue" evidence="4">
    <location>
        <position position="1"/>
    </location>
</feature>
<feature type="compositionally biased region" description="Polar residues" evidence="1">
    <location>
        <begin position="73"/>
        <end position="83"/>
    </location>
</feature>
<keyword evidence="5" id="KW-1185">Reference proteome</keyword>